<dbReference type="PIRSF" id="PIRSF021700">
    <property type="entry name" value="3_dmu_93_MTrfase"/>
    <property type="match status" value="1"/>
</dbReference>
<dbReference type="PANTHER" id="PTHR33990:SF4">
    <property type="entry name" value="PHNB-LIKE DOMAIN-CONTAINING PROTEIN"/>
    <property type="match status" value="1"/>
</dbReference>
<comment type="caution">
    <text evidence="2">The sequence shown here is derived from an EMBL/GenBank/DDBJ whole genome shotgun (WGS) entry which is preliminary data.</text>
</comment>
<dbReference type="PANTHER" id="PTHR33990">
    <property type="entry name" value="PROTEIN YJDN-RELATED"/>
    <property type="match status" value="1"/>
</dbReference>
<gene>
    <name evidence="2" type="ORF">GCM10017621_25270</name>
</gene>
<dbReference type="Gene3D" id="3.30.720.110">
    <property type="match status" value="1"/>
</dbReference>
<dbReference type="InterPro" id="IPR028973">
    <property type="entry name" value="PhnB-like"/>
</dbReference>
<name>A0A9W6IPN9_9PROT</name>
<dbReference type="AlphaFoldDB" id="A0A9W6IPN9"/>
<evidence type="ECO:0000313" key="2">
    <source>
        <dbReference type="EMBL" id="GLK53019.1"/>
    </source>
</evidence>
<evidence type="ECO:0000313" key="3">
    <source>
        <dbReference type="Proteomes" id="UP001143486"/>
    </source>
</evidence>
<dbReference type="RefSeq" id="WP_271187378.1">
    <property type="nucleotide sequence ID" value="NZ_BSFE01000007.1"/>
</dbReference>
<protein>
    <submittedName>
        <fullName evidence="2">VOC family protein</fullName>
    </submittedName>
</protein>
<dbReference type="SUPFAM" id="SSF54593">
    <property type="entry name" value="Glyoxalase/Bleomycin resistance protein/Dihydroxybiphenyl dioxygenase"/>
    <property type="match status" value="1"/>
</dbReference>
<keyword evidence="3" id="KW-1185">Reference proteome</keyword>
<organism evidence="2 3">
    <name type="scientific">Maricaulis virginensis</name>
    <dbReference type="NCBI Taxonomy" id="144022"/>
    <lineage>
        <taxon>Bacteria</taxon>
        <taxon>Pseudomonadati</taxon>
        <taxon>Pseudomonadota</taxon>
        <taxon>Alphaproteobacteria</taxon>
        <taxon>Maricaulales</taxon>
        <taxon>Maricaulaceae</taxon>
        <taxon>Maricaulis</taxon>
    </lineage>
</organism>
<reference evidence="2" key="2">
    <citation type="submission" date="2023-01" db="EMBL/GenBank/DDBJ databases">
        <authorList>
            <person name="Sun Q."/>
            <person name="Evtushenko L."/>
        </authorList>
    </citation>
    <scope>NUCLEOTIDE SEQUENCE</scope>
    <source>
        <strain evidence="2">VKM B-1513</strain>
    </source>
</reference>
<dbReference type="Proteomes" id="UP001143486">
    <property type="component" value="Unassembled WGS sequence"/>
</dbReference>
<proteinExistence type="predicted"/>
<reference evidence="2" key="1">
    <citation type="journal article" date="2014" name="Int. J. Syst. Evol. Microbiol.">
        <title>Complete genome sequence of Corynebacterium casei LMG S-19264T (=DSM 44701T), isolated from a smear-ripened cheese.</title>
        <authorList>
            <consortium name="US DOE Joint Genome Institute (JGI-PGF)"/>
            <person name="Walter F."/>
            <person name="Albersmeier A."/>
            <person name="Kalinowski J."/>
            <person name="Ruckert C."/>
        </authorList>
    </citation>
    <scope>NUCLEOTIDE SEQUENCE</scope>
    <source>
        <strain evidence="2">VKM B-1513</strain>
    </source>
</reference>
<dbReference type="Pfam" id="PF06983">
    <property type="entry name" value="3-dmu-9_3-mt"/>
    <property type="match status" value="1"/>
</dbReference>
<dbReference type="CDD" id="cd06588">
    <property type="entry name" value="PhnB_like"/>
    <property type="match status" value="1"/>
</dbReference>
<feature type="domain" description="PhnB-like" evidence="1">
    <location>
        <begin position="5"/>
        <end position="128"/>
    </location>
</feature>
<sequence>MTASVAPSLMFEGQAEAAMSLYTSLFENSQVLDVERYGPKGPGPEGSIVKAAFTLNGRLHHCIDSPSKHDFSFTPAISLFAECETEAELDRLFDALSTDGQILMPLDTYPFARKFTWIVDRFGVSWQLRLA</sequence>
<evidence type="ECO:0000259" key="1">
    <source>
        <dbReference type="Pfam" id="PF06983"/>
    </source>
</evidence>
<dbReference type="InterPro" id="IPR009725">
    <property type="entry name" value="3_dmu_93_MTrfase"/>
</dbReference>
<accession>A0A9W6IPN9</accession>
<dbReference type="InterPro" id="IPR029068">
    <property type="entry name" value="Glyas_Bleomycin-R_OHBP_Dase"/>
</dbReference>
<dbReference type="Gene3D" id="3.30.720.100">
    <property type="match status" value="1"/>
</dbReference>
<dbReference type="EMBL" id="BSFE01000007">
    <property type="protein sequence ID" value="GLK53019.1"/>
    <property type="molecule type" value="Genomic_DNA"/>
</dbReference>